<protein>
    <submittedName>
        <fullName evidence="2">Uncharacterized protein</fullName>
    </submittedName>
</protein>
<sequence>MAPKDIKKIPDKLTDSEKKKIKQENKAKANPERAAEKKEKNDAKRETRKESGSSKSFS</sequence>
<keyword evidence="3" id="KW-1185">Reference proteome</keyword>
<dbReference type="Proteomes" id="UP000037460">
    <property type="component" value="Unassembled WGS sequence"/>
</dbReference>
<evidence type="ECO:0000313" key="3">
    <source>
        <dbReference type="Proteomes" id="UP000037460"/>
    </source>
</evidence>
<gene>
    <name evidence="2" type="ORF">Ctob_013233</name>
</gene>
<feature type="compositionally biased region" description="Basic and acidic residues" evidence="1">
    <location>
        <begin position="1"/>
        <end position="52"/>
    </location>
</feature>
<name>A0A0M0LPW5_9EUKA</name>
<proteinExistence type="predicted"/>
<evidence type="ECO:0000256" key="1">
    <source>
        <dbReference type="SAM" id="MobiDB-lite"/>
    </source>
</evidence>
<comment type="caution">
    <text evidence="2">The sequence shown here is derived from an EMBL/GenBank/DDBJ whole genome shotgun (WGS) entry which is preliminary data.</text>
</comment>
<reference evidence="3" key="1">
    <citation type="journal article" date="2015" name="PLoS Genet.">
        <title>Genome Sequence and Transcriptome Analyses of Chrysochromulina tobin: Metabolic Tools for Enhanced Algal Fitness in the Prominent Order Prymnesiales (Haptophyceae).</title>
        <authorList>
            <person name="Hovde B.T."/>
            <person name="Deodato C.R."/>
            <person name="Hunsperger H.M."/>
            <person name="Ryken S.A."/>
            <person name="Yost W."/>
            <person name="Jha R.K."/>
            <person name="Patterson J."/>
            <person name="Monnat R.J. Jr."/>
            <person name="Barlow S.B."/>
            <person name="Starkenburg S.R."/>
            <person name="Cattolico R.A."/>
        </authorList>
    </citation>
    <scope>NUCLEOTIDE SEQUENCE</scope>
    <source>
        <strain evidence="3">CCMP291</strain>
    </source>
</reference>
<dbReference type="AlphaFoldDB" id="A0A0M0LPW5"/>
<feature type="region of interest" description="Disordered" evidence="1">
    <location>
        <begin position="1"/>
        <end position="58"/>
    </location>
</feature>
<organism evidence="2 3">
    <name type="scientific">Chrysochromulina tobinii</name>
    <dbReference type="NCBI Taxonomy" id="1460289"/>
    <lineage>
        <taxon>Eukaryota</taxon>
        <taxon>Haptista</taxon>
        <taxon>Haptophyta</taxon>
        <taxon>Prymnesiophyceae</taxon>
        <taxon>Prymnesiales</taxon>
        <taxon>Chrysochromulinaceae</taxon>
        <taxon>Chrysochromulina</taxon>
    </lineage>
</organism>
<accession>A0A0M0LPW5</accession>
<evidence type="ECO:0000313" key="2">
    <source>
        <dbReference type="EMBL" id="KOO53031.1"/>
    </source>
</evidence>
<dbReference type="EMBL" id="JWZX01000413">
    <property type="protein sequence ID" value="KOO53031.1"/>
    <property type="molecule type" value="Genomic_DNA"/>
</dbReference>